<dbReference type="InterPro" id="IPR051325">
    <property type="entry name" value="Nudix_hydrolase_domain"/>
</dbReference>
<dbReference type="EMBL" id="PFEA01000013">
    <property type="protein sequence ID" value="PJE60005.1"/>
    <property type="molecule type" value="Genomic_DNA"/>
</dbReference>
<keyword evidence="4 6" id="KW-0378">Hydrolase</keyword>
<dbReference type="CDD" id="cd03428">
    <property type="entry name" value="NUDIX_Ap4A_Nudt2"/>
    <property type="match status" value="1"/>
</dbReference>
<dbReference type="InterPro" id="IPR020084">
    <property type="entry name" value="NUDIX_hydrolase_CS"/>
</dbReference>
<sequence>MPVEKSAGAVVFYRAGQQQIEYLLIKSSRAGHWGLPKGLIEANEKLEETALREVKEETGLKYLTLIDGFKETIRWYFKVKYGYQLKRGLKIGEGVLKFATFFLLESKDKKVKLSFEHSDFVWLPYVPARKKVLGSGKKILEKAEAFLTEKN</sequence>
<dbReference type="GO" id="GO:0000166">
    <property type="term" value="F:nucleotide binding"/>
    <property type="evidence" value="ECO:0007669"/>
    <property type="project" value="UniProtKB-KW"/>
</dbReference>
<evidence type="ECO:0000256" key="4">
    <source>
        <dbReference type="ARBA" id="ARBA00022801"/>
    </source>
</evidence>
<name>A0A2M8KJB5_9BACT</name>
<dbReference type="PANTHER" id="PTHR21340:SF0">
    <property type="entry name" value="BIS(5'-NUCLEOSYL)-TETRAPHOSPHATASE [ASYMMETRICAL]"/>
    <property type="match status" value="1"/>
</dbReference>
<organism evidence="8 9">
    <name type="scientific">Candidatus Portnoybacteria bacterium CG10_big_fil_rev_8_21_14_0_10_44_7</name>
    <dbReference type="NCBI Taxonomy" id="1974816"/>
    <lineage>
        <taxon>Bacteria</taxon>
        <taxon>Candidatus Portnoyibacteriota</taxon>
    </lineage>
</organism>
<proteinExistence type="inferred from homology"/>
<dbReference type="InterPro" id="IPR020476">
    <property type="entry name" value="Nudix_hydrolase"/>
</dbReference>
<dbReference type="SUPFAM" id="SSF55811">
    <property type="entry name" value="Nudix"/>
    <property type="match status" value="1"/>
</dbReference>
<evidence type="ECO:0000256" key="3">
    <source>
        <dbReference type="ARBA" id="ARBA00022741"/>
    </source>
</evidence>
<dbReference type="InterPro" id="IPR015797">
    <property type="entry name" value="NUDIX_hydrolase-like_dom_sf"/>
</dbReference>
<dbReference type="GO" id="GO:0004081">
    <property type="term" value="F:bis(5'-nucleosyl)-tetraphosphatase (asymmetrical) activity"/>
    <property type="evidence" value="ECO:0007669"/>
    <property type="project" value="TreeGrafter"/>
</dbReference>
<dbReference type="Pfam" id="PF00293">
    <property type="entry name" value="NUDIX"/>
    <property type="match status" value="1"/>
</dbReference>
<evidence type="ECO:0000313" key="9">
    <source>
        <dbReference type="Proteomes" id="UP000231086"/>
    </source>
</evidence>
<evidence type="ECO:0000259" key="7">
    <source>
        <dbReference type="PROSITE" id="PS51462"/>
    </source>
</evidence>
<evidence type="ECO:0000256" key="5">
    <source>
        <dbReference type="ARBA" id="ARBA00032644"/>
    </source>
</evidence>
<dbReference type="PROSITE" id="PS51462">
    <property type="entry name" value="NUDIX"/>
    <property type="match status" value="1"/>
</dbReference>
<comment type="caution">
    <text evidence="8">The sequence shown here is derived from an EMBL/GenBank/DDBJ whole genome shotgun (WGS) entry which is preliminary data.</text>
</comment>
<dbReference type="PANTHER" id="PTHR21340">
    <property type="entry name" value="DIADENOSINE 5,5-P1,P4-TETRAPHOSPHATE PYROPHOSPHOHYDROLASE MUTT"/>
    <property type="match status" value="1"/>
</dbReference>
<feature type="domain" description="Nudix hydrolase" evidence="7">
    <location>
        <begin position="2"/>
        <end position="146"/>
    </location>
</feature>
<comment type="similarity">
    <text evidence="1 6">Belongs to the Nudix hydrolase family.</text>
</comment>
<dbReference type="InterPro" id="IPR000086">
    <property type="entry name" value="NUDIX_hydrolase_dom"/>
</dbReference>
<accession>A0A2M8KJB5</accession>
<dbReference type="GO" id="GO:0006167">
    <property type="term" value="P:AMP biosynthetic process"/>
    <property type="evidence" value="ECO:0007669"/>
    <property type="project" value="TreeGrafter"/>
</dbReference>
<evidence type="ECO:0000256" key="2">
    <source>
        <dbReference type="ARBA" id="ARBA00018911"/>
    </source>
</evidence>
<keyword evidence="3" id="KW-0547">Nucleotide-binding</keyword>
<dbReference type="Proteomes" id="UP000231086">
    <property type="component" value="Unassembled WGS sequence"/>
</dbReference>
<dbReference type="PRINTS" id="PR00502">
    <property type="entry name" value="NUDIXFAMILY"/>
</dbReference>
<dbReference type="InterPro" id="IPR003565">
    <property type="entry name" value="Tetra_PHTase"/>
</dbReference>
<evidence type="ECO:0000256" key="6">
    <source>
        <dbReference type="RuleBase" id="RU003476"/>
    </source>
</evidence>
<evidence type="ECO:0000313" key="8">
    <source>
        <dbReference type="EMBL" id="PJE60005.1"/>
    </source>
</evidence>
<evidence type="ECO:0000256" key="1">
    <source>
        <dbReference type="ARBA" id="ARBA00005582"/>
    </source>
</evidence>
<gene>
    <name evidence="8" type="ORF">COU85_00585</name>
</gene>
<dbReference type="GO" id="GO:0006754">
    <property type="term" value="P:ATP biosynthetic process"/>
    <property type="evidence" value="ECO:0007669"/>
    <property type="project" value="TreeGrafter"/>
</dbReference>
<dbReference type="PROSITE" id="PS00893">
    <property type="entry name" value="NUDIX_BOX"/>
    <property type="match status" value="1"/>
</dbReference>
<dbReference type="Gene3D" id="3.90.79.10">
    <property type="entry name" value="Nucleoside Triphosphate Pyrophosphohydrolase"/>
    <property type="match status" value="1"/>
</dbReference>
<reference evidence="9" key="1">
    <citation type="submission" date="2017-09" db="EMBL/GenBank/DDBJ databases">
        <title>Depth-based differentiation of microbial function through sediment-hosted aquifers and enrichment of novel symbionts in the deep terrestrial subsurface.</title>
        <authorList>
            <person name="Probst A.J."/>
            <person name="Ladd B."/>
            <person name="Jarett J.K."/>
            <person name="Geller-Mcgrath D.E."/>
            <person name="Sieber C.M.K."/>
            <person name="Emerson J.B."/>
            <person name="Anantharaman K."/>
            <person name="Thomas B.C."/>
            <person name="Malmstrom R."/>
            <person name="Stieglmeier M."/>
            <person name="Klingl A."/>
            <person name="Woyke T."/>
            <person name="Ryan C.M."/>
            <person name="Banfield J.F."/>
        </authorList>
    </citation>
    <scope>NUCLEOTIDE SEQUENCE [LARGE SCALE GENOMIC DNA]</scope>
</reference>
<dbReference type="AlphaFoldDB" id="A0A2M8KJB5"/>
<protein>
    <recommendedName>
        <fullName evidence="2">Bis(5'-nucleosyl)-tetraphosphatase [asymmetrical]</fullName>
    </recommendedName>
    <alternativeName>
        <fullName evidence="5">Diadenosine 5',5'''-P1,P4-tetraphosphate asymmetrical hydrolase</fullName>
    </alternativeName>
</protein>